<proteinExistence type="predicted"/>
<comment type="caution">
    <text evidence="1">The sequence shown here is derived from an EMBL/GenBank/DDBJ whole genome shotgun (WGS) entry which is preliminary data.</text>
</comment>
<dbReference type="Proteomes" id="UP000316238">
    <property type="component" value="Unassembled WGS sequence"/>
</dbReference>
<organism evidence="1 2">
    <name type="scientific">Candidatus Electronema aureum</name>
    <dbReference type="NCBI Taxonomy" id="2005002"/>
    <lineage>
        <taxon>Bacteria</taxon>
        <taxon>Pseudomonadati</taxon>
        <taxon>Thermodesulfobacteriota</taxon>
        <taxon>Desulfobulbia</taxon>
        <taxon>Desulfobulbales</taxon>
        <taxon>Desulfobulbaceae</taxon>
        <taxon>Candidatus Electronema</taxon>
    </lineage>
</organism>
<name>A0A521FYN1_9BACT</name>
<dbReference type="AlphaFoldDB" id="A0A521FYN1"/>
<accession>A0A521FYN1</accession>
<gene>
    <name evidence="1" type="ORF">CDV28_1527</name>
</gene>
<reference evidence="1" key="1">
    <citation type="submission" date="2017-07" db="EMBL/GenBank/DDBJ databases">
        <title>The cable genome - Insights into the physiology and evolution of filamentous bacteria capable of sulfide oxidation via long distance electron transfer.</title>
        <authorList>
            <person name="Thorup C."/>
            <person name="Bjerg J.T."/>
            <person name="Schreiber L."/>
            <person name="Nielsen L.P."/>
            <person name="Kjeldsen K.U."/>
            <person name="Boesen T."/>
            <person name="Boggild A."/>
            <person name="Meysman F."/>
            <person name="Geelhoed J."/>
            <person name="Schramm A."/>
        </authorList>
    </citation>
    <scope>NUCLEOTIDE SEQUENCE [LARGE SCALE GENOMIC DNA]</scope>
    <source>
        <strain evidence="1">GS</strain>
    </source>
</reference>
<evidence type="ECO:0000313" key="2">
    <source>
        <dbReference type="Proteomes" id="UP000316238"/>
    </source>
</evidence>
<sequence length="199" mass="22172">MSYSDFKTLDQVHKELGISIHDADGLYAHIPPAEVSQWFIETMRMAYPKAVRINTESGRQSLIVNHVLMELDRHVPVSFFLQNTFNVDAGKGLTGNPDGLISKSENQLYITAPVVMLVEAKKSDLGSGLAQCVAEMEAARIFNEQEGNQVWPIYGVVTDGVLWQFLSLQKNTVTIDSCLYSFEDGRKIVGILKSFICDV</sequence>
<dbReference type="EMBL" id="NQJD01000052">
    <property type="protein sequence ID" value="TAA73875.1"/>
    <property type="molecule type" value="Genomic_DNA"/>
</dbReference>
<keyword evidence="2" id="KW-1185">Reference proteome</keyword>
<evidence type="ECO:0000313" key="1">
    <source>
        <dbReference type="EMBL" id="TAA73875.1"/>
    </source>
</evidence>
<protein>
    <submittedName>
        <fullName evidence="1">Uncharacterized protein</fullName>
    </submittedName>
</protein>